<proteinExistence type="predicted"/>
<reference evidence="3" key="1">
    <citation type="journal article" date="2009" name="Rice">
        <title>De Novo Next Generation Sequencing of Plant Genomes.</title>
        <authorList>
            <person name="Rounsley S."/>
            <person name="Marri P.R."/>
            <person name="Yu Y."/>
            <person name="He R."/>
            <person name="Sisneros N."/>
            <person name="Goicoechea J.L."/>
            <person name="Lee S.J."/>
            <person name="Angelova A."/>
            <person name="Kudrna D."/>
            <person name="Luo M."/>
            <person name="Affourtit J."/>
            <person name="Desany B."/>
            <person name="Knight J."/>
            <person name="Niazi F."/>
            <person name="Egholm M."/>
            <person name="Wing R.A."/>
        </authorList>
    </citation>
    <scope>NUCLEOTIDE SEQUENCE [LARGE SCALE GENOMIC DNA]</scope>
    <source>
        <strain evidence="3">cv. IRGC 105608</strain>
    </source>
</reference>
<dbReference type="STRING" id="65489.A0A0D3G919"/>
<evidence type="ECO:0000313" key="4">
    <source>
        <dbReference type="Proteomes" id="UP000026960"/>
    </source>
</evidence>
<dbReference type="EnsemblPlants" id="OBART05G20510.1">
    <property type="protein sequence ID" value="OBART05G20510.1"/>
    <property type="gene ID" value="OBART05G20510"/>
</dbReference>
<protein>
    <submittedName>
        <fullName evidence="3">Uncharacterized protein</fullName>
    </submittedName>
</protein>
<sequence>MAYRRKHGIQRSATFVEDHRQQPPQPGDTSSPAIASPRATRFADDSRRPDRSLAAASSSPQPDGSTPDPVTQLYTSARGAKGNETKHGFWGVLAQQAIVMLDENGGTDDNHSVTSQSRWSYDRVRKPENPPLDIGCKIKTALEEGLTKVEGSSRTGDGVHGRKLHIRRKACSMDLRNSSMGLSSPEAMSPTMSDTESPQIKASRDVASAMAAKVKLLQRELKTVKADMAFSRERCAQLEEENRMLRDGKHDADEDLIRQQLETLLAEKARLANENTVYARENRFLREIVEFHQLNMQDVVDLDDEDMAGDGDGEEGDDDHQQYGCHLRAHEAAHGLWAGGGLGTPPQSPLGHAGRMGMSRSNSRAAESPTMRRSLKEENVDEPETPPTRRCLKDQEPDVDAPPETPPTRRSLKEKADVDAPPETPPTRRSLKEADVDEPDTPPNRRSIKEDADDAPETPTTKQDIGSPETATTPARRSSNDDLGAAETTTPTRRSFKDDNGVTEMKNEH</sequence>
<feature type="region of interest" description="Disordered" evidence="2">
    <location>
        <begin position="105"/>
        <end position="126"/>
    </location>
</feature>
<feature type="region of interest" description="Disordered" evidence="2">
    <location>
        <begin position="337"/>
        <end position="509"/>
    </location>
</feature>
<dbReference type="Gramene" id="OBART05G20510.1">
    <property type="protein sequence ID" value="OBART05G20510.1"/>
    <property type="gene ID" value="OBART05G20510"/>
</dbReference>
<dbReference type="PaxDb" id="65489-OBART05G20510.1"/>
<reference evidence="3" key="2">
    <citation type="submission" date="2015-03" db="UniProtKB">
        <authorList>
            <consortium name="EnsemblPlants"/>
        </authorList>
    </citation>
    <scope>IDENTIFICATION</scope>
</reference>
<dbReference type="AlphaFoldDB" id="A0A0D3G919"/>
<feature type="compositionally biased region" description="Basic and acidic residues" evidence="2">
    <location>
        <begin position="41"/>
        <end position="51"/>
    </location>
</feature>
<keyword evidence="1" id="KW-0175">Coiled coil</keyword>
<feature type="compositionally biased region" description="Polar residues" evidence="2">
    <location>
        <begin position="55"/>
        <end position="73"/>
    </location>
</feature>
<evidence type="ECO:0000313" key="3">
    <source>
        <dbReference type="EnsemblPlants" id="OBART05G20510.1"/>
    </source>
</evidence>
<feature type="coiled-coil region" evidence="1">
    <location>
        <begin position="214"/>
        <end position="281"/>
    </location>
</feature>
<feature type="compositionally biased region" description="Basic and acidic residues" evidence="2">
    <location>
        <begin position="495"/>
        <end position="509"/>
    </location>
</feature>
<feature type="region of interest" description="Disordered" evidence="2">
    <location>
        <begin position="176"/>
        <end position="197"/>
    </location>
</feature>
<feature type="compositionally biased region" description="Polar residues" evidence="2">
    <location>
        <begin position="458"/>
        <end position="477"/>
    </location>
</feature>
<evidence type="ECO:0000256" key="1">
    <source>
        <dbReference type="SAM" id="Coils"/>
    </source>
</evidence>
<dbReference type="eggNOG" id="ENOG502QPQ1">
    <property type="taxonomic scope" value="Eukaryota"/>
</dbReference>
<dbReference type="HOGENOM" id="CLU_042729_2_1_1"/>
<accession>A0A0D3G919</accession>
<dbReference type="PANTHER" id="PTHR31016:SF15">
    <property type="entry name" value="KINESIN-LIKE PROTEIN"/>
    <property type="match status" value="1"/>
</dbReference>
<name>A0A0D3G919_9ORYZ</name>
<evidence type="ECO:0000256" key="2">
    <source>
        <dbReference type="SAM" id="MobiDB-lite"/>
    </source>
</evidence>
<dbReference type="Proteomes" id="UP000026960">
    <property type="component" value="Chromosome 5"/>
</dbReference>
<organism evidence="3">
    <name type="scientific">Oryza barthii</name>
    <dbReference type="NCBI Taxonomy" id="65489"/>
    <lineage>
        <taxon>Eukaryota</taxon>
        <taxon>Viridiplantae</taxon>
        <taxon>Streptophyta</taxon>
        <taxon>Embryophyta</taxon>
        <taxon>Tracheophyta</taxon>
        <taxon>Spermatophyta</taxon>
        <taxon>Magnoliopsida</taxon>
        <taxon>Liliopsida</taxon>
        <taxon>Poales</taxon>
        <taxon>Poaceae</taxon>
        <taxon>BOP clade</taxon>
        <taxon>Oryzoideae</taxon>
        <taxon>Oryzeae</taxon>
        <taxon>Oryzinae</taxon>
        <taxon>Oryza</taxon>
    </lineage>
</organism>
<keyword evidence="4" id="KW-1185">Reference proteome</keyword>
<dbReference type="PANTHER" id="PTHR31016">
    <property type="entry name" value="OS04G0228100 PROTEIN"/>
    <property type="match status" value="1"/>
</dbReference>
<feature type="region of interest" description="Disordered" evidence="2">
    <location>
        <begin position="1"/>
        <end position="73"/>
    </location>
</feature>